<evidence type="ECO:0008006" key="3">
    <source>
        <dbReference type="Google" id="ProtNLM"/>
    </source>
</evidence>
<evidence type="ECO:0000313" key="2">
    <source>
        <dbReference type="Proteomes" id="UP000541857"/>
    </source>
</evidence>
<proteinExistence type="predicted"/>
<accession>A0A7W2R4U3</accession>
<dbReference type="RefSeq" id="WP_182206533.1">
    <property type="nucleotide sequence ID" value="NZ_JACGLT010000016.1"/>
</dbReference>
<gene>
    <name evidence="1" type="ORF">H3Z82_16135</name>
</gene>
<name>A0A7W2R4U3_9FLAO</name>
<organism evidence="1 2">
    <name type="scientific">Gelidibacter maritimus</name>
    <dbReference type="NCBI Taxonomy" id="2761487"/>
    <lineage>
        <taxon>Bacteria</taxon>
        <taxon>Pseudomonadati</taxon>
        <taxon>Bacteroidota</taxon>
        <taxon>Flavobacteriia</taxon>
        <taxon>Flavobacteriales</taxon>
        <taxon>Flavobacteriaceae</taxon>
        <taxon>Gelidibacter</taxon>
    </lineage>
</organism>
<comment type="caution">
    <text evidence="1">The sequence shown here is derived from an EMBL/GenBank/DDBJ whole genome shotgun (WGS) entry which is preliminary data.</text>
</comment>
<dbReference type="EMBL" id="JACGLT010000016">
    <property type="protein sequence ID" value="MBA6154256.1"/>
    <property type="molecule type" value="Genomic_DNA"/>
</dbReference>
<keyword evidence="2" id="KW-1185">Reference proteome</keyword>
<reference evidence="1 2" key="1">
    <citation type="submission" date="2020-07" db="EMBL/GenBank/DDBJ databases">
        <title>Bacterium isolated from marine sediment.</title>
        <authorList>
            <person name="Shang D."/>
        </authorList>
    </citation>
    <scope>NUCLEOTIDE SEQUENCE [LARGE SCALE GENOMIC DNA]</scope>
    <source>
        <strain evidence="1 2">F6074</strain>
    </source>
</reference>
<dbReference type="Proteomes" id="UP000541857">
    <property type="component" value="Unassembled WGS sequence"/>
</dbReference>
<protein>
    <recommendedName>
        <fullName evidence="3">DUF5640 domain-containing protein</fullName>
    </recommendedName>
</protein>
<dbReference type="AlphaFoldDB" id="A0A7W2R4U3"/>
<sequence length="137" mass="15215">MKSLLIVILLPLFALNIQINSNNFVGKWVGDDKNTVGTIIFDKDGYAAFEIDEQLIGGKEFVLHGKKGQMTYSINKETKPFQIDFTLTKLASGEQKTILAIAEFINADVINFAVSFDNIRPTSFDDGNGIILTRDKP</sequence>
<evidence type="ECO:0000313" key="1">
    <source>
        <dbReference type="EMBL" id="MBA6154256.1"/>
    </source>
</evidence>